<evidence type="ECO:0008006" key="9">
    <source>
        <dbReference type="Google" id="ProtNLM"/>
    </source>
</evidence>
<feature type="compositionally biased region" description="Pro residues" evidence="5">
    <location>
        <begin position="313"/>
        <end position="323"/>
    </location>
</feature>
<dbReference type="GO" id="GO:0033617">
    <property type="term" value="P:mitochondrial respiratory chain complex IV assembly"/>
    <property type="evidence" value="ECO:0007669"/>
    <property type="project" value="TreeGrafter"/>
</dbReference>
<keyword evidence="3 6" id="KW-1133">Transmembrane helix</keyword>
<dbReference type="OrthoDB" id="3190515at2759"/>
<feature type="region of interest" description="Disordered" evidence="5">
    <location>
        <begin position="647"/>
        <end position="789"/>
    </location>
</feature>
<dbReference type="PANTHER" id="PTHR23427">
    <property type="entry name" value="SURFEIT LOCUS PROTEIN"/>
    <property type="match status" value="1"/>
</dbReference>
<dbReference type="GO" id="GO:0005739">
    <property type="term" value="C:mitochondrion"/>
    <property type="evidence" value="ECO:0007669"/>
    <property type="project" value="TreeGrafter"/>
</dbReference>
<evidence type="ECO:0000256" key="1">
    <source>
        <dbReference type="ARBA" id="ARBA00004370"/>
    </source>
</evidence>
<dbReference type="CDD" id="cd06662">
    <property type="entry name" value="SURF1"/>
    <property type="match status" value="1"/>
</dbReference>
<evidence type="ECO:0000256" key="5">
    <source>
        <dbReference type="SAM" id="MobiDB-lite"/>
    </source>
</evidence>
<feature type="compositionally biased region" description="Basic and acidic residues" evidence="5">
    <location>
        <begin position="1165"/>
        <end position="1206"/>
    </location>
</feature>
<feature type="compositionally biased region" description="Low complexity" evidence="5">
    <location>
        <begin position="825"/>
        <end position="839"/>
    </location>
</feature>
<evidence type="ECO:0000256" key="6">
    <source>
        <dbReference type="SAM" id="Phobius"/>
    </source>
</evidence>
<feature type="transmembrane region" description="Helical" evidence="6">
    <location>
        <begin position="1574"/>
        <end position="1599"/>
    </location>
</feature>
<evidence type="ECO:0000256" key="4">
    <source>
        <dbReference type="ARBA" id="ARBA00023136"/>
    </source>
</evidence>
<dbReference type="EMBL" id="SEOQ01000005">
    <property type="protein sequence ID" value="TFY72778.1"/>
    <property type="molecule type" value="Genomic_DNA"/>
</dbReference>
<feature type="compositionally biased region" description="Polar residues" evidence="5">
    <location>
        <begin position="648"/>
        <end position="663"/>
    </location>
</feature>
<dbReference type="Pfam" id="PF02104">
    <property type="entry name" value="SURF1"/>
    <property type="match status" value="1"/>
</dbReference>
<feature type="region of interest" description="Disordered" evidence="5">
    <location>
        <begin position="498"/>
        <end position="570"/>
    </location>
</feature>
<keyword evidence="8" id="KW-1185">Reference proteome</keyword>
<feature type="compositionally biased region" description="Basic and acidic residues" evidence="5">
    <location>
        <begin position="909"/>
        <end position="927"/>
    </location>
</feature>
<protein>
    <recommendedName>
        <fullName evidence="9">SURF1-like protein</fullName>
    </recommendedName>
</protein>
<feature type="compositionally biased region" description="Polar residues" evidence="5">
    <location>
        <begin position="728"/>
        <end position="748"/>
    </location>
</feature>
<feature type="transmembrane region" description="Helical" evidence="6">
    <location>
        <begin position="1611"/>
        <end position="1629"/>
    </location>
</feature>
<gene>
    <name evidence="7" type="ORF">EVG20_g215</name>
</gene>
<feature type="transmembrane region" description="Helical" evidence="6">
    <location>
        <begin position="45"/>
        <end position="65"/>
    </location>
</feature>
<accession>A0A4Y9ZG70</accession>
<feature type="compositionally biased region" description="Polar residues" evidence="5">
    <location>
        <begin position="675"/>
        <end position="689"/>
    </location>
</feature>
<evidence type="ECO:0000256" key="2">
    <source>
        <dbReference type="ARBA" id="ARBA00022692"/>
    </source>
</evidence>
<evidence type="ECO:0000313" key="8">
    <source>
        <dbReference type="Proteomes" id="UP000298327"/>
    </source>
</evidence>
<keyword evidence="4 6" id="KW-0472">Membrane</keyword>
<feature type="region of interest" description="Disordered" evidence="5">
    <location>
        <begin position="815"/>
        <end position="927"/>
    </location>
</feature>
<feature type="compositionally biased region" description="Basic residues" evidence="5">
    <location>
        <begin position="715"/>
        <end position="725"/>
    </location>
</feature>
<organism evidence="7 8">
    <name type="scientific">Dentipellis fragilis</name>
    <dbReference type="NCBI Taxonomy" id="205917"/>
    <lineage>
        <taxon>Eukaryota</taxon>
        <taxon>Fungi</taxon>
        <taxon>Dikarya</taxon>
        <taxon>Basidiomycota</taxon>
        <taxon>Agaricomycotina</taxon>
        <taxon>Agaricomycetes</taxon>
        <taxon>Russulales</taxon>
        <taxon>Hericiaceae</taxon>
        <taxon>Dentipellis</taxon>
    </lineage>
</organism>
<feature type="compositionally biased region" description="Polar residues" evidence="5">
    <location>
        <begin position="1140"/>
        <end position="1163"/>
    </location>
</feature>
<feature type="compositionally biased region" description="Basic and acidic residues" evidence="5">
    <location>
        <begin position="516"/>
        <end position="525"/>
    </location>
</feature>
<feature type="region of interest" description="Disordered" evidence="5">
    <location>
        <begin position="344"/>
        <end position="378"/>
    </location>
</feature>
<comment type="caution">
    <text evidence="7">The sequence shown here is derived from an EMBL/GenBank/DDBJ whole genome shotgun (WGS) entry which is preliminary data.</text>
</comment>
<name>A0A4Y9ZG70_9AGAM</name>
<dbReference type="PANTHER" id="PTHR23427:SF2">
    <property type="entry name" value="SURFEIT LOCUS PROTEIN 1"/>
    <property type="match status" value="1"/>
</dbReference>
<comment type="subcellular location">
    <subcellularLocation>
        <location evidence="1">Membrane</location>
    </subcellularLocation>
</comment>
<dbReference type="GO" id="GO:0016020">
    <property type="term" value="C:membrane"/>
    <property type="evidence" value="ECO:0007669"/>
    <property type="project" value="UniProtKB-SubCell"/>
</dbReference>
<evidence type="ECO:0000256" key="3">
    <source>
        <dbReference type="ARBA" id="ARBA00022989"/>
    </source>
</evidence>
<sequence>MFPRFGRASLHVRPPRPTTLNQFTRLDHTDQSAGSQYNARRHTGLTPALLVLGVIPIAAFALGTWQVERLKWKVDLIDELTEKLDREPIYLPSKVNLAALPDFIYRKVILRGKWDHAHSILLGPRVREGSHGYHLVTPLVRPNGTTILVERGFITKDFADASKRTEDTNDEVEICGMLRDSQRRNSFTPDNHPEKGEWYWADVDAIADNAGGKDENVQPVLVEEIFEGHAGDAAWRLSHGIPVGKPPVIDIRNAHASYVVTWYSLSALTTVMFIRLLLRQKKAFSRLPPIASDRAQCDVLPSESVATTTSPSQIPPPSPPRNPIQPSYSRIPILIMSSTTVRPSSIQHTSYRSRRGSDDQSYYFSCRSSDTASSSRTTMRYRAVESSKASSPPIPDIFSPEWDNEGPLVGYGEGREVWGDVEHVLQRRERRARRTSEIGRRGSVSSEGSVASLLTSTSFSTSPPNSVLNTPASCRTAYHFPSSESFMVSAAGVHAQASRRGSVDEHPADWRASVINDDHLVAKREEDEEDTPKPRSRSSILLRSLNISLSRRNQTPSPSRSPPVSPSKRLAPLARYNPFIRARSESLSSVIEEDKPAAFAVAEFAELVRPRNRSTISYTHKHSVLSPHRLLRRELAALAMEGLEPAFQKSSTTGTQSFSSRSSRVYFPATPRDPSPSSEAEGSGKQTSIGLGPPPALRRSPATQDNLSSGLPRHDHARRRVRSAHVGHSNSAGGSQQPVQRNGNNGSLSGPRKRTVTSATSSRASKYEASVVDSRKAPAAEDTSVEGFSEEYDLSHEGKWLRTRFGFVPTMFVSRTRSADPGGCSKSVNSESSSQVRTSLTPASPINTRLKRRSAESEVDFSPSVGVDRSHPVPTLLDDGRTLDWGAPPSEDEKPDKKWSLSIPKRKSKDKEKAGDPDRDTLGKQESLYAEKLRRISASAKPQTLKKAQITRDQLRRRYKQLNASANSKSDMLNPVKAVRWYASSEPLLQSSLDQAEPLPWLKHLRERRGIKSGHRFSWYLTALIVEEYSRNRTRRDTMETIPEDLLPPNSGSLSPPFQLSVPTSQGTSPYMASLDNDSYKHLEASLSRRRSLDGHVSFEPFVDSSGRRSLGSDSRRSVDAITRGWRQSLPGVESPRGSIYSSIFGGSTHSQPYGGTSPTSSRIHLRDLVSRRGRRRGNDSDDASSSHHDHSGVSDDYSRSDEGGVKKRKRTTHHFRPAELDLFTRTQPVTDSEVNVMEATQGDPLMVPERPASADLPLTAKALSPQGGVSPNDVTSSIAANTPRLLQLRGFRTSLPSSEKLSIKEEAHRQQQVDEEREQHEYEQKAEILDNTIAQNHRNRQLLQRIAVGVKEYEAVQSRMAKIFGHSYVSLPPELLDAFSHDPAVVTGSTKWLRGWRAVENIHDHISSQVDTVQAFLHQMSEHPEIPRPASLLEGPLSSLQCSLEGLEGRRASILERSQEVEDTLLRIKELHLAVKTTYNKTLAHTSSVYPELSQIVALEESYRDQYQQLWEFGMDALTFLLDTVTPVWRNYGKVIGIDVQDFLIIPWYRNEFTGEDNRYPIKALPTRSFRHWIGLIVLFFTTVLVLVLQAHAAWTFCSFYRLPFITSTGLWWIAVPFFLGVAIVQWVAVLIEASIVAAQVAVVVWWIGWWAKILN</sequence>
<evidence type="ECO:0000313" key="7">
    <source>
        <dbReference type="EMBL" id="TFY72778.1"/>
    </source>
</evidence>
<proteinExistence type="predicted"/>
<dbReference type="InterPro" id="IPR002994">
    <property type="entry name" value="Surf1/Shy1"/>
</dbReference>
<dbReference type="PROSITE" id="PS50895">
    <property type="entry name" value="SURF1"/>
    <property type="match status" value="1"/>
</dbReference>
<dbReference type="Proteomes" id="UP000298327">
    <property type="component" value="Unassembled WGS sequence"/>
</dbReference>
<dbReference type="InterPro" id="IPR045214">
    <property type="entry name" value="Surf1/Surf4"/>
</dbReference>
<keyword evidence="2 6" id="KW-0812">Transmembrane</keyword>
<feature type="region of interest" description="Disordered" evidence="5">
    <location>
        <begin position="1129"/>
        <end position="1214"/>
    </location>
</feature>
<feature type="region of interest" description="Disordered" evidence="5">
    <location>
        <begin position="301"/>
        <end position="326"/>
    </location>
</feature>
<feature type="transmembrane region" description="Helical" evidence="6">
    <location>
        <begin position="1635"/>
        <end position="1653"/>
    </location>
</feature>
<reference evidence="7 8" key="1">
    <citation type="submission" date="2019-02" db="EMBL/GenBank/DDBJ databases">
        <title>Genome sequencing of the rare red list fungi Dentipellis fragilis.</title>
        <authorList>
            <person name="Buettner E."/>
            <person name="Kellner H."/>
        </authorList>
    </citation>
    <scope>NUCLEOTIDE SEQUENCE [LARGE SCALE GENOMIC DNA]</scope>
    <source>
        <strain evidence="7 8">DSM 105465</strain>
    </source>
</reference>
<feature type="compositionally biased region" description="Low complexity" evidence="5">
    <location>
        <begin position="537"/>
        <end position="558"/>
    </location>
</feature>
<feature type="compositionally biased region" description="Low complexity" evidence="5">
    <location>
        <begin position="365"/>
        <end position="378"/>
    </location>
</feature>
<dbReference type="STRING" id="205917.A0A4Y9ZG70"/>